<comment type="cofactor">
    <cofactor evidence="1">
        <name>heme</name>
        <dbReference type="ChEBI" id="CHEBI:30413"/>
    </cofactor>
</comment>
<keyword evidence="10 14" id="KW-0408">Iron</keyword>
<evidence type="ECO:0000313" key="15">
    <source>
        <dbReference type="EMBL" id="KAL0059531.1"/>
    </source>
</evidence>
<evidence type="ECO:0000256" key="13">
    <source>
        <dbReference type="ARBA" id="ARBA00023180"/>
    </source>
</evidence>
<keyword evidence="13" id="KW-0325">Glycoprotein</keyword>
<keyword evidence="7 14" id="KW-0479">Metal-binding</keyword>
<evidence type="ECO:0000256" key="6">
    <source>
        <dbReference type="ARBA" id="ARBA00022692"/>
    </source>
</evidence>
<dbReference type="PROSITE" id="PS00086">
    <property type="entry name" value="CYTOCHROME_P450"/>
    <property type="match status" value="1"/>
</dbReference>
<gene>
    <name evidence="15" type="ORF">AAF712_013730</name>
</gene>
<proteinExistence type="inferred from homology"/>
<evidence type="ECO:0000256" key="11">
    <source>
        <dbReference type="ARBA" id="ARBA00023033"/>
    </source>
</evidence>
<name>A0ABR2ZD54_9AGAR</name>
<evidence type="ECO:0000313" key="16">
    <source>
        <dbReference type="Proteomes" id="UP001437256"/>
    </source>
</evidence>
<dbReference type="InterPro" id="IPR002401">
    <property type="entry name" value="Cyt_P450_E_grp-I"/>
</dbReference>
<evidence type="ECO:0000256" key="5">
    <source>
        <dbReference type="ARBA" id="ARBA00022617"/>
    </source>
</evidence>
<evidence type="ECO:0000256" key="9">
    <source>
        <dbReference type="ARBA" id="ARBA00023002"/>
    </source>
</evidence>
<evidence type="ECO:0000256" key="4">
    <source>
        <dbReference type="ARBA" id="ARBA00010617"/>
    </source>
</evidence>
<reference evidence="15 16" key="1">
    <citation type="submission" date="2024-05" db="EMBL/GenBank/DDBJ databases">
        <title>A draft genome resource for the thread blight pathogen Marasmius tenuissimus strain MS-2.</title>
        <authorList>
            <person name="Yulfo-Soto G.E."/>
            <person name="Baruah I.K."/>
            <person name="Amoako-Attah I."/>
            <person name="Bukari Y."/>
            <person name="Meinhardt L.W."/>
            <person name="Bailey B.A."/>
            <person name="Cohen S.P."/>
        </authorList>
    </citation>
    <scope>NUCLEOTIDE SEQUENCE [LARGE SCALE GENOMIC DNA]</scope>
    <source>
        <strain evidence="15 16">MS-2</strain>
    </source>
</reference>
<dbReference type="CDD" id="cd11065">
    <property type="entry name" value="CYP64-like"/>
    <property type="match status" value="1"/>
</dbReference>
<dbReference type="InterPro" id="IPR036396">
    <property type="entry name" value="Cyt_P450_sf"/>
</dbReference>
<evidence type="ECO:0000256" key="1">
    <source>
        <dbReference type="ARBA" id="ARBA00001971"/>
    </source>
</evidence>
<comment type="subcellular location">
    <subcellularLocation>
        <location evidence="2">Membrane</location>
        <topology evidence="2">Single-pass membrane protein</topology>
    </subcellularLocation>
</comment>
<dbReference type="Pfam" id="PF00067">
    <property type="entry name" value="p450"/>
    <property type="match status" value="1"/>
</dbReference>
<dbReference type="Proteomes" id="UP001437256">
    <property type="component" value="Unassembled WGS sequence"/>
</dbReference>
<evidence type="ECO:0000256" key="10">
    <source>
        <dbReference type="ARBA" id="ARBA00023004"/>
    </source>
</evidence>
<dbReference type="InterPro" id="IPR050364">
    <property type="entry name" value="Cytochrome_P450_fung"/>
</dbReference>
<keyword evidence="9 14" id="KW-0560">Oxidoreductase</keyword>
<dbReference type="PRINTS" id="PR00385">
    <property type="entry name" value="P450"/>
</dbReference>
<dbReference type="SUPFAM" id="SSF48264">
    <property type="entry name" value="Cytochrome P450"/>
    <property type="match status" value="1"/>
</dbReference>
<evidence type="ECO:0008006" key="17">
    <source>
        <dbReference type="Google" id="ProtNLM"/>
    </source>
</evidence>
<comment type="pathway">
    <text evidence="3">Secondary metabolite biosynthesis.</text>
</comment>
<dbReference type="PANTHER" id="PTHR46300">
    <property type="entry name" value="P450, PUTATIVE (EUROFUNG)-RELATED-RELATED"/>
    <property type="match status" value="1"/>
</dbReference>
<accession>A0ABR2ZD54</accession>
<protein>
    <recommendedName>
        <fullName evidence="17">Cytochrome P450</fullName>
    </recommendedName>
</protein>
<evidence type="ECO:0000256" key="2">
    <source>
        <dbReference type="ARBA" id="ARBA00004167"/>
    </source>
</evidence>
<dbReference type="Gene3D" id="1.10.630.10">
    <property type="entry name" value="Cytochrome P450"/>
    <property type="match status" value="1"/>
</dbReference>
<organism evidence="15 16">
    <name type="scientific">Marasmius tenuissimus</name>
    <dbReference type="NCBI Taxonomy" id="585030"/>
    <lineage>
        <taxon>Eukaryota</taxon>
        <taxon>Fungi</taxon>
        <taxon>Dikarya</taxon>
        <taxon>Basidiomycota</taxon>
        <taxon>Agaricomycotina</taxon>
        <taxon>Agaricomycetes</taxon>
        <taxon>Agaricomycetidae</taxon>
        <taxon>Agaricales</taxon>
        <taxon>Marasmiineae</taxon>
        <taxon>Marasmiaceae</taxon>
        <taxon>Marasmius</taxon>
    </lineage>
</organism>
<evidence type="ECO:0000256" key="3">
    <source>
        <dbReference type="ARBA" id="ARBA00005179"/>
    </source>
</evidence>
<evidence type="ECO:0000256" key="12">
    <source>
        <dbReference type="ARBA" id="ARBA00023136"/>
    </source>
</evidence>
<dbReference type="PRINTS" id="PR00463">
    <property type="entry name" value="EP450I"/>
</dbReference>
<keyword evidence="6" id="KW-0812">Transmembrane</keyword>
<evidence type="ECO:0000256" key="14">
    <source>
        <dbReference type="RuleBase" id="RU000461"/>
    </source>
</evidence>
<dbReference type="PANTHER" id="PTHR46300:SF2">
    <property type="entry name" value="CYTOCHROME P450 MONOOXYGENASE ALNH-RELATED"/>
    <property type="match status" value="1"/>
</dbReference>
<keyword evidence="8" id="KW-1133">Transmembrane helix</keyword>
<evidence type="ECO:0000256" key="7">
    <source>
        <dbReference type="ARBA" id="ARBA00022723"/>
    </source>
</evidence>
<comment type="similarity">
    <text evidence="4 14">Belongs to the cytochrome P450 family.</text>
</comment>
<dbReference type="EMBL" id="JBBXMP010000221">
    <property type="protein sequence ID" value="KAL0059531.1"/>
    <property type="molecule type" value="Genomic_DNA"/>
</dbReference>
<dbReference type="InterPro" id="IPR017972">
    <property type="entry name" value="Cyt_P450_CS"/>
</dbReference>
<evidence type="ECO:0000256" key="8">
    <source>
        <dbReference type="ARBA" id="ARBA00022989"/>
    </source>
</evidence>
<keyword evidence="16" id="KW-1185">Reference proteome</keyword>
<keyword evidence="5 14" id="KW-0349">Heme</keyword>
<sequence length="570" mass="64273">MLTSILAGAFILILFARYRFRRLSGLSYPPGPRKLPLLGNLLAIPISRQWVKFREWALEYGPIYHLKAGPVDIIVLNTPEATEDLLVKRARVFDDRLRMHVSFDIVSAGSRMALLNGGSPEYKLVRKAFATELGPFASRGQRRIQELESIVLLYDLLQHGNQTAELMGGKVCARESVHDPEFLEKHWFSLIRRFSTSLVMEMMYGERVHKIEGNKDLHEIYEVVENVAKIMLPGAFIADTFTFLQKLPDILSPWRLKAQEMHKREIGLYGGFLTKIRTDHESGVNRPECFVGNYLKARESSVPAGKTSGRGLTPCGGWLRDTLLAYSAGTVLEAGSDTTSSTIVSFVMFMLWHPPVLEKAREEIDRVVGETRLPTYEDEDNLPYVAAIIKEVLRCRPPFPVGAPHRSTEDTTYKGYFIPKGSVVIGNVWALNLDSSRFKNPTEFNPDRWMQASPLQLGEDSLSLKRDHYTFGWGRRFCMGSHIAEASLFIVVAQITWGLDIHGTKNSSTGVTQCLDPWDENNFSAGVVSALPFNATFKARSSSHKEVIERSFKDAQGHWEILGLASDERY</sequence>
<keyword evidence="11 14" id="KW-0503">Monooxygenase</keyword>
<dbReference type="InterPro" id="IPR001128">
    <property type="entry name" value="Cyt_P450"/>
</dbReference>
<comment type="caution">
    <text evidence="15">The sequence shown here is derived from an EMBL/GenBank/DDBJ whole genome shotgun (WGS) entry which is preliminary data.</text>
</comment>
<keyword evidence="12" id="KW-0472">Membrane</keyword>